<accession>F5XIK5</accession>
<feature type="transmembrane region" description="Helical" evidence="1">
    <location>
        <begin position="58"/>
        <end position="77"/>
    </location>
</feature>
<dbReference type="EMBL" id="AP012204">
    <property type="protein sequence ID" value="BAK38243.1"/>
    <property type="molecule type" value="Genomic_DNA"/>
</dbReference>
<proteinExistence type="predicted"/>
<keyword evidence="3" id="KW-1185">Reference proteome</keyword>
<dbReference type="KEGG" id="mph:MLP_52290"/>
<reference evidence="2 3" key="1">
    <citation type="submission" date="2011-05" db="EMBL/GenBank/DDBJ databases">
        <title>Whole genome sequence of Microlunatus phosphovorus NM-1.</title>
        <authorList>
            <person name="Hosoyama A."/>
            <person name="Sasaki K."/>
            <person name="Harada T."/>
            <person name="Igarashi R."/>
            <person name="Kawakoshi A."/>
            <person name="Sasagawa M."/>
            <person name="Fukada J."/>
            <person name="Nakamura S."/>
            <person name="Katano Y."/>
            <person name="Hanada S."/>
            <person name="Kamagata Y."/>
            <person name="Nakamura N."/>
            <person name="Yamazaki S."/>
            <person name="Fujita N."/>
        </authorList>
    </citation>
    <scope>NUCLEOTIDE SEQUENCE [LARGE SCALE GENOMIC DNA]</scope>
    <source>
        <strain evidence="3">ATCC 700054 / DSM 10555 / JCM 9379 / NBRC 101784 / NCIMB 13414 / VKM Ac-1990 / NM-1</strain>
    </source>
</reference>
<dbReference type="eggNOG" id="ENOG503167Q">
    <property type="taxonomic scope" value="Bacteria"/>
</dbReference>
<evidence type="ECO:0008006" key="4">
    <source>
        <dbReference type="Google" id="ProtNLM"/>
    </source>
</evidence>
<dbReference type="HOGENOM" id="CLU_1641801_0_0_11"/>
<dbReference type="Proteomes" id="UP000007947">
    <property type="component" value="Chromosome"/>
</dbReference>
<feature type="transmembrane region" description="Helical" evidence="1">
    <location>
        <begin position="97"/>
        <end position="115"/>
    </location>
</feature>
<gene>
    <name evidence="2" type="ordered locus">MLP_52290</name>
</gene>
<organism evidence="2 3">
    <name type="scientific">Microlunatus phosphovorus (strain ATCC 700054 / DSM 10555 / JCM 9379 / NBRC 101784 / NCIMB 13414 / VKM Ac-1990 / NM-1)</name>
    <dbReference type="NCBI Taxonomy" id="1032480"/>
    <lineage>
        <taxon>Bacteria</taxon>
        <taxon>Bacillati</taxon>
        <taxon>Actinomycetota</taxon>
        <taxon>Actinomycetes</taxon>
        <taxon>Propionibacteriales</taxon>
        <taxon>Propionibacteriaceae</taxon>
        <taxon>Microlunatus</taxon>
    </lineage>
</organism>
<evidence type="ECO:0000256" key="1">
    <source>
        <dbReference type="SAM" id="Phobius"/>
    </source>
</evidence>
<evidence type="ECO:0000313" key="3">
    <source>
        <dbReference type="Proteomes" id="UP000007947"/>
    </source>
</evidence>
<dbReference type="AlphaFoldDB" id="F5XIK5"/>
<feature type="transmembrane region" description="Helical" evidence="1">
    <location>
        <begin position="127"/>
        <end position="148"/>
    </location>
</feature>
<feature type="transmembrane region" description="Helical" evidence="1">
    <location>
        <begin position="155"/>
        <end position="176"/>
    </location>
</feature>
<protein>
    <recommendedName>
        <fullName evidence="4">Integral membrane protein</fullName>
    </recommendedName>
</protein>
<keyword evidence="1" id="KW-0472">Membrane</keyword>
<keyword evidence="1" id="KW-1133">Transmembrane helix</keyword>
<evidence type="ECO:0000313" key="2">
    <source>
        <dbReference type="EMBL" id="BAK38243.1"/>
    </source>
</evidence>
<sequence length="178" mass="19015">MPQSASEKVCEVNWLERRSQRELGREAAERVSAGCYGAIVAASTLAGTAELPTGKLTLLVVATNLVYFGTHVLAYSIGDPDLERQHLHRIAARHARVAAPMISAAFLPLIVALVLEALGVQHDQATNIGVFTAAGLLVVVALPGAYLHGLRGWRLVLITLLIVAMTALLVVAKVWLTH</sequence>
<name>F5XIK5_MICPN</name>
<keyword evidence="1" id="KW-0812">Transmembrane</keyword>